<accession>A0ABS0N5K3</accession>
<keyword evidence="1" id="KW-0732">Signal</keyword>
<keyword evidence="3" id="KW-1185">Reference proteome</keyword>
<dbReference type="RefSeq" id="WP_197921763.1">
    <property type="nucleotide sequence ID" value="NZ_CAWPTA010000008.1"/>
</dbReference>
<organism evidence="2 3">
    <name type="scientific">Aurantiacibacter sediminis</name>
    <dbReference type="NCBI Taxonomy" id="2793064"/>
    <lineage>
        <taxon>Bacteria</taxon>
        <taxon>Pseudomonadati</taxon>
        <taxon>Pseudomonadota</taxon>
        <taxon>Alphaproteobacteria</taxon>
        <taxon>Sphingomonadales</taxon>
        <taxon>Erythrobacteraceae</taxon>
        <taxon>Aurantiacibacter</taxon>
    </lineage>
</organism>
<feature type="chain" id="PRO_5045991024" description="PRC-barrel domain-containing protein" evidence="1">
    <location>
        <begin position="21"/>
        <end position="164"/>
    </location>
</feature>
<evidence type="ECO:0000313" key="3">
    <source>
        <dbReference type="Proteomes" id="UP000602442"/>
    </source>
</evidence>
<dbReference type="EMBL" id="JAEANY010000003">
    <property type="protein sequence ID" value="MBH5323053.1"/>
    <property type="molecule type" value="Genomic_DNA"/>
</dbReference>
<feature type="signal peptide" evidence="1">
    <location>
        <begin position="1"/>
        <end position="20"/>
    </location>
</feature>
<evidence type="ECO:0000256" key="1">
    <source>
        <dbReference type="SAM" id="SignalP"/>
    </source>
</evidence>
<comment type="caution">
    <text evidence="2">The sequence shown here is derived from an EMBL/GenBank/DDBJ whole genome shotgun (WGS) entry which is preliminary data.</text>
</comment>
<name>A0ABS0N5K3_9SPHN</name>
<gene>
    <name evidence="2" type="ORF">I5L03_10705</name>
</gene>
<evidence type="ECO:0000313" key="2">
    <source>
        <dbReference type="EMBL" id="MBH5323053.1"/>
    </source>
</evidence>
<evidence type="ECO:0008006" key="4">
    <source>
        <dbReference type="Google" id="ProtNLM"/>
    </source>
</evidence>
<dbReference type="Proteomes" id="UP000602442">
    <property type="component" value="Unassembled WGS sequence"/>
</dbReference>
<reference evidence="2 3" key="1">
    <citation type="submission" date="2020-11" db="EMBL/GenBank/DDBJ databases">
        <title>Erythrobacter sediminis sp. nov., a marine bacterium from a tidal flat of Garorim Bay.</title>
        <authorList>
            <person name="Kim D."/>
            <person name="Yoo Y."/>
            <person name="Kim J.-J."/>
        </authorList>
    </citation>
    <scope>NUCLEOTIDE SEQUENCE [LARGE SCALE GENOMIC DNA]</scope>
    <source>
        <strain evidence="2 3">JGD-13</strain>
    </source>
</reference>
<proteinExistence type="predicted"/>
<protein>
    <recommendedName>
        <fullName evidence="4">PRC-barrel domain-containing protein</fullName>
    </recommendedName>
</protein>
<sequence>MRIAFAAAAAAIAFSTPAMAQDVGTDIVGNDEAVIGTVEQNDGTTVVVNTGTYQVPLGTDAFAETDGVWTLNTTKAELETAYGAIMAEQEAALAAALVPGTAVATVDAQALGVIEEVGEDAVLLADGEERIALPLNLFALDAEGALIVLANHADIMAALEAQAG</sequence>